<reference evidence="1" key="1">
    <citation type="submission" date="2006-06" db="EMBL/GenBank/DDBJ databases">
        <title>Complete sequence of Trichodesmium erythraeum IMS101.</title>
        <authorList>
            <consortium name="US DOE Joint Genome Institute"/>
            <person name="Copeland A."/>
            <person name="Lucas S."/>
            <person name="Lapidus A."/>
            <person name="Barry K."/>
            <person name="Detter J.C."/>
            <person name="Glavina del Rio T."/>
            <person name="Hammon N."/>
            <person name="Israni S."/>
            <person name="Dalin E."/>
            <person name="Tice H."/>
            <person name="Pitluck S."/>
            <person name="Kiss H."/>
            <person name="Munk A.C."/>
            <person name="Brettin T."/>
            <person name="Bruce D."/>
            <person name="Han C."/>
            <person name="Tapia R."/>
            <person name="Gilna P."/>
            <person name="Schmutz J."/>
            <person name="Larimer F."/>
            <person name="Land M."/>
            <person name="Hauser L."/>
            <person name="Kyrpides N."/>
            <person name="Kim E."/>
            <person name="Richardson P."/>
        </authorList>
    </citation>
    <scope>NUCLEOTIDE SEQUENCE [LARGE SCALE GENOMIC DNA]</scope>
    <source>
        <strain evidence="1">IMS101</strain>
    </source>
</reference>
<dbReference type="AlphaFoldDB" id="Q10Z82"/>
<sequence>MFTCFLPLLIPYVLDYIFEPKDNEISRQEVIDGLTRQCIAQESHYLKNGRMYNKSNDPKGEGKYYHFGLIKYGKNDRIAPIYAEPKEPTLSTFVGLAVMSSQEKFYCLICRASIYHSVALSKDFPVVNGSSVDCPEGYHKYKRVDF</sequence>
<dbReference type="RefSeq" id="WP_011612787.1">
    <property type="nucleotide sequence ID" value="NC_008312.1"/>
</dbReference>
<proteinExistence type="predicted"/>
<accession>Q10Z82</accession>
<organism evidence="1">
    <name type="scientific">Trichodesmium erythraeum (strain IMS101)</name>
    <dbReference type="NCBI Taxonomy" id="203124"/>
    <lineage>
        <taxon>Bacteria</taxon>
        <taxon>Bacillati</taxon>
        <taxon>Cyanobacteriota</taxon>
        <taxon>Cyanophyceae</taxon>
        <taxon>Oscillatoriophycideae</taxon>
        <taxon>Oscillatoriales</taxon>
        <taxon>Microcoleaceae</taxon>
        <taxon>Trichodesmium</taxon>
    </lineage>
</organism>
<name>Q10Z82_TRIEI</name>
<evidence type="ECO:0000313" key="1">
    <source>
        <dbReference type="EMBL" id="ABG52442.1"/>
    </source>
</evidence>
<dbReference type="KEGG" id="ter:Tery_3339"/>
<dbReference type="EMBL" id="CP000393">
    <property type="protein sequence ID" value="ABG52442.1"/>
    <property type="molecule type" value="Genomic_DNA"/>
</dbReference>
<protein>
    <submittedName>
        <fullName evidence="1">Uncharacterized protein</fullName>
    </submittedName>
</protein>
<dbReference type="HOGENOM" id="CLU_1776649_0_0_3"/>
<gene>
    <name evidence="1" type="ordered locus">Tery_3339</name>
</gene>